<keyword evidence="1" id="KW-1133">Transmembrane helix</keyword>
<dbReference type="Proteomes" id="UP000236753">
    <property type="component" value="Unassembled WGS sequence"/>
</dbReference>
<dbReference type="InterPro" id="IPR006860">
    <property type="entry name" value="FecR"/>
</dbReference>
<evidence type="ECO:0000259" key="2">
    <source>
        <dbReference type="Pfam" id="PF04773"/>
    </source>
</evidence>
<keyword evidence="1" id="KW-0812">Transmembrane</keyword>
<dbReference type="AlphaFoldDB" id="A0A1H5UMW5"/>
<dbReference type="OrthoDB" id="8545699at2"/>
<accession>A0A1H5UMW5</accession>
<dbReference type="EMBL" id="FNUX01000008">
    <property type="protein sequence ID" value="SEF76409.1"/>
    <property type="molecule type" value="Genomic_DNA"/>
</dbReference>
<dbReference type="Gene3D" id="2.60.120.1440">
    <property type="match status" value="1"/>
</dbReference>
<proteinExistence type="predicted"/>
<organism evidence="3 4">
    <name type="scientific">Nitrosomonas ureae</name>
    <dbReference type="NCBI Taxonomy" id="44577"/>
    <lineage>
        <taxon>Bacteria</taxon>
        <taxon>Pseudomonadati</taxon>
        <taxon>Pseudomonadota</taxon>
        <taxon>Betaproteobacteria</taxon>
        <taxon>Nitrosomonadales</taxon>
        <taxon>Nitrosomonadaceae</taxon>
        <taxon>Nitrosomonas</taxon>
    </lineage>
</organism>
<evidence type="ECO:0000313" key="4">
    <source>
        <dbReference type="Proteomes" id="UP000236753"/>
    </source>
</evidence>
<evidence type="ECO:0000256" key="1">
    <source>
        <dbReference type="SAM" id="Phobius"/>
    </source>
</evidence>
<dbReference type="Pfam" id="PF04773">
    <property type="entry name" value="FecR"/>
    <property type="match status" value="1"/>
</dbReference>
<gene>
    <name evidence="3" type="ORF">SAMN05216334_10895</name>
</gene>
<sequence length="182" mass="20531">MQKPEPPVIQPYTFVFSWRRFLLHCSIMGICIMLGLMTWYFGKPDNIRFFETSSEEQLTASIAPGIDMALDTHSSIAVKEGQPLRVELLKGSVYFDIQQNAVNQLEVKIGNTIIKDFGTRFSIQLHKGGGRHIAVADGYIKVHVASGVYQISAFEQADFDDTGISKHRLIAERDIAPWRSQQ</sequence>
<evidence type="ECO:0000313" key="3">
    <source>
        <dbReference type="EMBL" id="SEF76409.1"/>
    </source>
</evidence>
<protein>
    <submittedName>
        <fullName evidence="3">FecR family protein</fullName>
    </submittedName>
</protein>
<feature type="domain" description="FecR protein" evidence="2">
    <location>
        <begin position="51"/>
        <end position="140"/>
    </location>
</feature>
<feature type="transmembrane region" description="Helical" evidence="1">
    <location>
        <begin position="21"/>
        <end position="42"/>
    </location>
</feature>
<keyword evidence="1" id="KW-0472">Membrane</keyword>
<reference evidence="3 4" key="1">
    <citation type="submission" date="2016-10" db="EMBL/GenBank/DDBJ databases">
        <authorList>
            <person name="de Groot N.N."/>
        </authorList>
    </citation>
    <scope>NUCLEOTIDE SEQUENCE [LARGE SCALE GENOMIC DNA]</scope>
    <source>
        <strain evidence="3 4">Nm13</strain>
    </source>
</reference>
<dbReference type="RefSeq" id="WP_103966262.1">
    <property type="nucleotide sequence ID" value="NZ_FNUX01000008.1"/>
</dbReference>
<name>A0A1H5UMW5_9PROT</name>